<comment type="caution">
    <text evidence="5">The sequence shown here is derived from an EMBL/GenBank/DDBJ whole genome shotgun (WGS) entry which is preliminary data.</text>
</comment>
<keyword evidence="1 5" id="KW-0238">DNA-binding</keyword>
<dbReference type="Pfam" id="PF13411">
    <property type="entry name" value="MerR_1"/>
    <property type="match status" value="1"/>
</dbReference>
<evidence type="ECO:0000313" key="6">
    <source>
        <dbReference type="Proteomes" id="UP000315983"/>
    </source>
</evidence>
<dbReference type="GO" id="GO:0003700">
    <property type="term" value="F:DNA-binding transcription factor activity"/>
    <property type="evidence" value="ECO:0007669"/>
    <property type="project" value="InterPro"/>
</dbReference>
<dbReference type="EMBL" id="VFOL01000001">
    <property type="protein sequence ID" value="TQL39476.1"/>
    <property type="molecule type" value="Genomic_DNA"/>
</dbReference>
<evidence type="ECO:0000313" key="5">
    <source>
        <dbReference type="EMBL" id="TQL39476.1"/>
    </source>
</evidence>
<evidence type="ECO:0000256" key="1">
    <source>
        <dbReference type="ARBA" id="ARBA00023125"/>
    </source>
</evidence>
<dbReference type="PANTHER" id="PTHR30204">
    <property type="entry name" value="REDOX-CYCLING DRUG-SENSING TRANSCRIPTIONAL ACTIVATOR SOXR"/>
    <property type="match status" value="1"/>
</dbReference>
<dbReference type="InterPro" id="IPR009061">
    <property type="entry name" value="DNA-bd_dom_put_sf"/>
</dbReference>
<reference evidence="5 6" key="1">
    <citation type="submission" date="2019-06" db="EMBL/GenBank/DDBJ databases">
        <title>Sequencing the genomes of 1000 actinobacteria strains.</title>
        <authorList>
            <person name="Klenk H.-P."/>
        </authorList>
    </citation>
    <scope>NUCLEOTIDE SEQUENCE [LARGE SCALE GENOMIC DNA]</scope>
    <source>
        <strain evidence="5 6">DSM 44819</strain>
    </source>
</reference>
<dbReference type="PROSITE" id="PS50937">
    <property type="entry name" value="HTH_MERR_2"/>
    <property type="match status" value="1"/>
</dbReference>
<dbReference type="InterPro" id="IPR047057">
    <property type="entry name" value="MerR_fam"/>
</dbReference>
<evidence type="ECO:0000256" key="2">
    <source>
        <dbReference type="SAM" id="MobiDB-lite"/>
    </source>
</evidence>
<dbReference type="EMBL" id="BOQM01000025">
    <property type="protein sequence ID" value="GIM86523.1"/>
    <property type="molecule type" value="Genomic_DNA"/>
</dbReference>
<evidence type="ECO:0000313" key="7">
    <source>
        <dbReference type="Proteomes" id="UP000677457"/>
    </source>
</evidence>
<dbReference type="Gene3D" id="1.10.1660.10">
    <property type="match status" value="1"/>
</dbReference>
<organism evidence="5 6">
    <name type="scientific">Salinispora arenicola</name>
    <dbReference type="NCBI Taxonomy" id="168697"/>
    <lineage>
        <taxon>Bacteria</taxon>
        <taxon>Bacillati</taxon>
        <taxon>Actinomycetota</taxon>
        <taxon>Actinomycetes</taxon>
        <taxon>Micromonosporales</taxon>
        <taxon>Micromonosporaceae</taxon>
        <taxon>Salinispora</taxon>
    </lineage>
</organism>
<feature type="domain" description="HTH merR-type" evidence="3">
    <location>
        <begin position="28"/>
        <end position="97"/>
    </location>
</feature>
<dbReference type="SUPFAM" id="SSF46955">
    <property type="entry name" value="Putative DNA-binding domain"/>
    <property type="match status" value="1"/>
</dbReference>
<dbReference type="AlphaFoldDB" id="A0A542XUF4"/>
<dbReference type="GO" id="GO:0003677">
    <property type="term" value="F:DNA binding"/>
    <property type="evidence" value="ECO:0007669"/>
    <property type="project" value="UniProtKB-KW"/>
</dbReference>
<gene>
    <name evidence="5" type="ORF">FB564_4731</name>
    <name evidence="4" type="ORF">Sar04_32590</name>
</gene>
<evidence type="ECO:0000259" key="3">
    <source>
        <dbReference type="PROSITE" id="PS50937"/>
    </source>
</evidence>
<dbReference type="PROSITE" id="PS00552">
    <property type="entry name" value="HTH_MERR_1"/>
    <property type="match status" value="1"/>
</dbReference>
<dbReference type="PRINTS" id="PR00040">
    <property type="entry name" value="HTHMERR"/>
</dbReference>
<accession>A0A542XUF4</accession>
<evidence type="ECO:0000313" key="4">
    <source>
        <dbReference type="EMBL" id="GIM86523.1"/>
    </source>
</evidence>
<dbReference type="Proteomes" id="UP000315983">
    <property type="component" value="Unassembled WGS sequence"/>
</dbReference>
<dbReference type="GeneID" id="93773856"/>
<reference evidence="4 7" key="2">
    <citation type="submission" date="2021-03" db="EMBL/GenBank/DDBJ databases">
        <title>Whole genome shotgun sequence of Salinispora arenicola NBRC 105043.</title>
        <authorList>
            <person name="Komaki H."/>
            <person name="Tamura T."/>
        </authorList>
    </citation>
    <scope>NUCLEOTIDE SEQUENCE [LARGE SCALE GENOMIC DNA]</scope>
    <source>
        <strain evidence="4 7">NBRC 105043</strain>
    </source>
</reference>
<name>A0A542XUF4_SALAC</name>
<dbReference type="RefSeq" id="WP_012181828.1">
    <property type="nucleotide sequence ID" value="NZ_BOQM01000025.1"/>
</dbReference>
<keyword evidence="7" id="KW-1185">Reference proteome</keyword>
<sequence length="155" mass="16496">MPGPVPGGPATHANVTGTAGHPPGVGPLMRIGEAAERVGLSIRTIRHYEDAGLIVPSARSEGGFRLYTDADLDRLAVVKRMKPLGFSLDEMRALLAILDALPAAGATDRPGLLDRLGLFHAVASTRVAGLREQLHTAEGFADTLRQQLDQHRVDH</sequence>
<dbReference type="OMA" id="RHMQIGE"/>
<proteinExistence type="predicted"/>
<dbReference type="PANTHER" id="PTHR30204:SF93">
    <property type="entry name" value="HTH MERR-TYPE DOMAIN-CONTAINING PROTEIN"/>
    <property type="match status" value="1"/>
</dbReference>
<feature type="region of interest" description="Disordered" evidence="2">
    <location>
        <begin position="1"/>
        <end position="26"/>
    </location>
</feature>
<dbReference type="SMART" id="SM00422">
    <property type="entry name" value="HTH_MERR"/>
    <property type="match status" value="1"/>
</dbReference>
<protein>
    <submittedName>
        <fullName evidence="5">DNA-binding transcriptional MerR regulator</fullName>
    </submittedName>
    <submittedName>
        <fullName evidence="4">MerR family transcriptional regulator</fullName>
    </submittedName>
</protein>
<dbReference type="InterPro" id="IPR000551">
    <property type="entry name" value="MerR-type_HTH_dom"/>
</dbReference>
<dbReference type="Proteomes" id="UP000677457">
    <property type="component" value="Unassembled WGS sequence"/>
</dbReference>